<sequence>MKTGKKALFVCLFLFTWINVNRVLGQSHFAIAPVIGIIHGSVTANNYFDIPAVRDKGYGPLLGVMGHYFVTPKWSISTGMNYHRINYRRTTPNENLYKSNHWNIPVLINYKIIDRALSPYFSAGGVLSSRSVYLDIALARPKFATAFDLTIGAGVIYKPTSRVGWIIQPLWQKEVAPKPNNAILPRYNASKVSLQVQMLVQL</sequence>
<accession>A0A344TJD6</accession>
<dbReference type="Gene3D" id="2.40.160.20">
    <property type="match status" value="1"/>
</dbReference>
<dbReference type="KEGG" id="run:DR864_13855"/>
<dbReference type="Proteomes" id="UP000251993">
    <property type="component" value="Chromosome"/>
</dbReference>
<gene>
    <name evidence="1" type="ORF">DR864_13855</name>
</gene>
<reference evidence="1 2" key="1">
    <citation type="submission" date="2018-07" db="EMBL/GenBank/DDBJ databases">
        <title>Genome sequencing of Runella.</title>
        <authorList>
            <person name="Baek M.-G."/>
            <person name="Yi H."/>
        </authorList>
    </citation>
    <scope>NUCLEOTIDE SEQUENCE [LARGE SCALE GENOMIC DNA]</scope>
    <source>
        <strain evidence="1 2">HYN0085</strain>
    </source>
</reference>
<name>A0A344TJD6_9BACT</name>
<dbReference type="OrthoDB" id="950753at2"/>
<protein>
    <submittedName>
        <fullName evidence="1">Uncharacterized protein</fullName>
    </submittedName>
</protein>
<evidence type="ECO:0000313" key="1">
    <source>
        <dbReference type="EMBL" id="AXE18757.1"/>
    </source>
</evidence>
<keyword evidence="2" id="KW-1185">Reference proteome</keyword>
<dbReference type="SUPFAM" id="SSF56925">
    <property type="entry name" value="OMPA-like"/>
    <property type="match status" value="1"/>
</dbReference>
<proteinExistence type="predicted"/>
<dbReference type="AlphaFoldDB" id="A0A344TJD6"/>
<organism evidence="1 2">
    <name type="scientific">Runella rosea</name>
    <dbReference type="NCBI Taxonomy" id="2259595"/>
    <lineage>
        <taxon>Bacteria</taxon>
        <taxon>Pseudomonadati</taxon>
        <taxon>Bacteroidota</taxon>
        <taxon>Cytophagia</taxon>
        <taxon>Cytophagales</taxon>
        <taxon>Spirosomataceae</taxon>
        <taxon>Runella</taxon>
    </lineage>
</organism>
<dbReference type="InterPro" id="IPR011250">
    <property type="entry name" value="OMP/PagP_B-barrel"/>
</dbReference>
<evidence type="ECO:0000313" key="2">
    <source>
        <dbReference type="Proteomes" id="UP000251993"/>
    </source>
</evidence>
<dbReference type="RefSeq" id="WP_114067539.1">
    <property type="nucleotide sequence ID" value="NZ_CP030850.1"/>
</dbReference>
<dbReference type="EMBL" id="CP030850">
    <property type="protein sequence ID" value="AXE18757.1"/>
    <property type="molecule type" value="Genomic_DNA"/>
</dbReference>